<evidence type="ECO:0000313" key="8">
    <source>
        <dbReference type="EMBL" id="KAF3444396.1"/>
    </source>
</evidence>
<dbReference type="PANTHER" id="PTHR31194:SF90">
    <property type="entry name" value="ETHYLENE-RESPONSIVE TRANSCRIPTION FACTOR RAP2-11"/>
    <property type="match status" value="1"/>
</dbReference>
<evidence type="ECO:0000259" key="7">
    <source>
        <dbReference type="PROSITE" id="PS51032"/>
    </source>
</evidence>
<keyword evidence="2" id="KW-0805">Transcription regulation</keyword>
<feature type="compositionally biased region" description="Low complexity" evidence="6">
    <location>
        <begin position="63"/>
        <end position="74"/>
    </location>
</feature>
<dbReference type="SMART" id="SM00380">
    <property type="entry name" value="AP2"/>
    <property type="match status" value="1"/>
</dbReference>
<protein>
    <recommendedName>
        <fullName evidence="7">AP2/ERF domain-containing protein</fullName>
    </recommendedName>
</protein>
<dbReference type="EMBL" id="VOIH02000006">
    <property type="protein sequence ID" value="KAF3444396.1"/>
    <property type="molecule type" value="Genomic_DNA"/>
</dbReference>
<evidence type="ECO:0000256" key="1">
    <source>
        <dbReference type="ARBA" id="ARBA00004123"/>
    </source>
</evidence>
<gene>
    <name evidence="8" type="ORF">FNV43_RR14088</name>
</gene>
<dbReference type="GO" id="GO:0003700">
    <property type="term" value="F:DNA-binding transcription factor activity"/>
    <property type="evidence" value="ECO:0007669"/>
    <property type="project" value="InterPro"/>
</dbReference>
<evidence type="ECO:0000256" key="5">
    <source>
        <dbReference type="ARBA" id="ARBA00023242"/>
    </source>
</evidence>
<organism evidence="8 9">
    <name type="scientific">Rhamnella rubrinervis</name>
    <dbReference type="NCBI Taxonomy" id="2594499"/>
    <lineage>
        <taxon>Eukaryota</taxon>
        <taxon>Viridiplantae</taxon>
        <taxon>Streptophyta</taxon>
        <taxon>Embryophyta</taxon>
        <taxon>Tracheophyta</taxon>
        <taxon>Spermatophyta</taxon>
        <taxon>Magnoliopsida</taxon>
        <taxon>eudicotyledons</taxon>
        <taxon>Gunneridae</taxon>
        <taxon>Pentapetalae</taxon>
        <taxon>rosids</taxon>
        <taxon>fabids</taxon>
        <taxon>Rosales</taxon>
        <taxon>Rhamnaceae</taxon>
        <taxon>rhamnoid group</taxon>
        <taxon>Rhamneae</taxon>
        <taxon>Rhamnella</taxon>
    </lineage>
</organism>
<dbReference type="PROSITE" id="PS51032">
    <property type="entry name" value="AP2_ERF"/>
    <property type="match status" value="1"/>
</dbReference>
<reference evidence="8" key="1">
    <citation type="submission" date="2020-03" db="EMBL/GenBank/DDBJ databases">
        <title>A high-quality chromosome-level genome assembly of a woody plant with both climbing and erect habits, Rhamnella rubrinervis.</title>
        <authorList>
            <person name="Lu Z."/>
            <person name="Yang Y."/>
            <person name="Zhu X."/>
            <person name="Sun Y."/>
        </authorList>
    </citation>
    <scope>NUCLEOTIDE SEQUENCE</scope>
    <source>
        <strain evidence="8">BYM</strain>
        <tissue evidence="8">Leaf</tissue>
    </source>
</reference>
<evidence type="ECO:0000313" key="9">
    <source>
        <dbReference type="Proteomes" id="UP000796880"/>
    </source>
</evidence>
<dbReference type="GO" id="GO:0005634">
    <property type="term" value="C:nucleus"/>
    <property type="evidence" value="ECO:0007669"/>
    <property type="project" value="UniProtKB-SubCell"/>
</dbReference>
<proteinExistence type="predicted"/>
<evidence type="ECO:0000256" key="2">
    <source>
        <dbReference type="ARBA" id="ARBA00023015"/>
    </source>
</evidence>
<evidence type="ECO:0000256" key="6">
    <source>
        <dbReference type="SAM" id="MobiDB-lite"/>
    </source>
</evidence>
<feature type="region of interest" description="Disordered" evidence="6">
    <location>
        <begin position="55"/>
        <end position="74"/>
    </location>
</feature>
<dbReference type="CDD" id="cd00018">
    <property type="entry name" value="AP2"/>
    <property type="match status" value="1"/>
</dbReference>
<keyword evidence="9" id="KW-1185">Reference proteome</keyword>
<keyword evidence="4" id="KW-0804">Transcription</keyword>
<comment type="caution">
    <text evidence="8">The sequence shown here is derived from an EMBL/GenBank/DDBJ whole genome shotgun (WGS) entry which is preliminary data.</text>
</comment>
<comment type="subcellular location">
    <subcellularLocation>
        <location evidence="1">Nucleus</location>
    </subcellularLocation>
</comment>
<dbReference type="InterPro" id="IPR001471">
    <property type="entry name" value="AP2/ERF_dom"/>
</dbReference>
<dbReference type="InterPro" id="IPR016177">
    <property type="entry name" value="DNA-bd_dom_sf"/>
</dbReference>
<evidence type="ECO:0000256" key="3">
    <source>
        <dbReference type="ARBA" id="ARBA00023125"/>
    </source>
</evidence>
<dbReference type="Proteomes" id="UP000796880">
    <property type="component" value="Unassembled WGS sequence"/>
</dbReference>
<evidence type="ECO:0000256" key="4">
    <source>
        <dbReference type="ARBA" id="ARBA00023163"/>
    </source>
</evidence>
<sequence length="227" mass="25145">MWLGTFDSAEEAARAYDEAAFLLRGFNTRTNFATQVSTKSVLSLKIRNLLNLKNKGSKPPMKPTSSIITTTTPTPSCSTVSNTTGFSSHYNTTTNAGGSSASKNFNSKMFDDAYKPDMSYCVDFDQELLPAAMPYLNNTWALPVGFDELPFKFNTEGIELTKGLDLSSNKSELELTEVDRIKVEIERSQISSASLFAMNENECMDNNACDASWDWDLSTFCHLYCSS</sequence>
<accession>A0A8K0MFW6</accession>
<dbReference type="SUPFAM" id="SSF54171">
    <property type="entry name" value="DNA-binding domain"/>
    <property type="match status" value="1"/>
</dbReference>
<feature type="domain" description="AP2/ERF" evidence="7">
    <location>
        <begin position="1"/>
        <end position="33"/>
    </location>
</feature>
<dbReference type="InterPro" id="IPR036955">
    <property type="entry name" value="AP2/ERF_dom_sf"/>
</dbReference>
<dbReference type="InterPro" id="IPR050913">
    <property type="entry name" value="AP2/ERF_ERF"/>
</dbReference>
<dbReference type="Gene3D" id="3.30.730.10">
    <property type="entry name" value="AP2/ERF domain"/>
    <property type="match status" value="1"/>
</dbReference>
<keyword evidence="3" id="KW-0238">DNA-binding</keyword>
<dbReference type="GO" id="GO:0003677">
    <property type="term" value="F:DNA binding"/>
    <property type="evidence" value="ECO:0007669"/>
    <property type="project" value="UniProtKB-KW"/>
</dbReference>
<keyword evidence="5" id="KW-0539">Nucleus</keyword>
<name>A0A8K0MFW6_9ROSA</name>
<dbReference type="AlphaFoldDB" id="A0A8K0MFW6"/>
<dbReference type="PANTHER" id="PTHR31194">
    <property type="entry name" value="SHN SHINE , DNA BINDING / TRANSCRIPTION FACTOR"/>
    <property type="match status" value="1"/>
</dbReference>